<evidence type="ECO:0000313" key="3">
    <source>
        <dbReference type="EMBL" id="MBW32584.1"/>
    </source>
</evidence>
<sequence>MLLLLLAGASSGASGDRSQLTQFLLHNAGAGPIGRTETRHSQNNCDPNGGPLDRWKPPNRWVKPTRAGRW</sequence>
<protein>
    <submittedName>
        <fullName evidence="3">Putative secreted peptide</fullName>
    </submittedName>
</protein>
<feature type="signal peptide" evidence="2">
    <location>
        <begin position="1"/>
        <end position="15"/>
    </location>
</feature>
<keyword evidence="2" id="KW-0732">Signal</keyword>
<dbReference type="EMBL" id="GGFM01011833">
    <property type="protein sequence ID" value="MBW32584.1"/>
    <property type="molecule type" value="Transcribed_RNA"/>
</dbReference>
<reference evidence="3" key="1">
    <citation type="submission" date="2018-01" db="EMBL/GenBank/DDBJ databases">
        <title>An insight into the sialome of Amazonian anophelines.</title>
        <authorList>
            <person name="Ribeiro J.M."/>
            <person name="Scarpassa V."/>
            <person name="Calvo E."/>
        </authorList>
    </citation>
    <scope>NUCLEOTIDE SEQUENCE</scope>
    <source>
        <tissue evidence="3">Salivary glands</tissue>
    </source>
</reference>
<evidence type="ECO:0000256" key="1">
    <source>
        <dbReference type="SAM" id="MobiDB-lite"/>
    </source>
</evidence>
<name>A0A2M3ZVK7_9DIPT</name>
<feature type="region of interest" description="Disordered" evidence="1">
    <location>
        <begin position="33"/>
        <end position="70"/>
    </location>
</feature>
<feature type="chain" id="PRO_5014636752" evidence="2">
    <location>
        <begin position="16"/>
        <end position="70"/>
    </location>
</feature>
<organism evidence="3">
    <name type="scientific">Anopheles braziliensis</name>
    <dbReference type="NCBI Taxonomy" id="58242"/>
    <lineage>
        <taxon>Eukaryota</taxon>
        <taxon>Metazoa</taxon>
        <taxon>Ecdysozoa</taxon>
        <taxon>Arthropoda</taxon>
        <taxon>Hexapoda</taxon>
        <taxon>Insecta</taxon>
        <taxon>Pterygota</taxon>
        <taxon>Neoptera</taxon>
        <taxon>Endopterygota</taxon>
        <taxon>Diptera</taxon>
        <taxon>Nematocera</taxon>
        <taxon>Culicoidea</taxon>
        <taxon>Culicidae</taxon>
        <taxon>Anophelinae</taxon>
        <taxon>Anopheles</taxon>
    </lineage>
</organism>
<evidence type="ECO:0000256" key="2">
    <source>
        <dbReference type="SAM" id="SignalP"/>
    </source>
</evidence>
<dbReference type="AlphaFoldDB" id="A0A2M3ZVK7"/>
<accession>A0A2M3ZVK7</accession>
<proteinExistence type="predicted"/>